<gene>
    <name evidence="1" type="ORF">FB473_000452</name>
</gene>
<sequence>MDYDEVVLLCQHLGHAEITRDVLRLAASGAAQR</sequence>
<name>A0ABX0SGJ9_9ACTN</name>
<keyword evidence="2" id="KW-1185">Reference proteome</keyword>
<dbReference type="Proteomes" id="UP000749311">
    <property type="component" value="Unassembled WGS sequence"/>
</dbReference>
<protein>
    <submittedName>
        <fullName evidence="1">Uncharacterized protein</fullName>
    </submittedName>
</protein>
<comment type="caution">
    <text evidence="1">The sequence shown here is derived from an EMBL/GenBank/DDBJ whole genome shotgun (WGS) entry which is preliminary data.</text>
</comment>
<evidence type="ECO:0000313" key="1">
    <source>
        <dbReference type="EMBL" id="NIH55807.1"/>
    </source>
</evidence>
<dbReference type="EMBL" id="JAAMOZ010000001">
    <property type="protein sequence ID" value="NIH55807.1"/>
    <property type="molecule type" value="Genomic_DNA"/>
</dbReference>
<proteinExistence type="predicted"/>
<organism evidence="1 2">
    <name type="scientific">Brooklawnia cerclae</name>
    <dbReference type="NCBI Taxonomy" id="349934"/>
    <lineage>
        <taxon>Bacteria</taxon>
        <taxon>Bacillati</taxon>
        <taxon>Actinomycetota</taxon>
        <taxon>Actinomycetes</taxon>
        <taxon>Propionibacteriales</taxon>
        <taxon>Propionibacteriaceae</taxon>
        <taxon>Brooklawnia</taxon>
    </lineage>
</organism>
<reference evidence="1 2" key="1">
    <citation type="submission" date="2020-02" db="EMBL/GenBank/DDBJ databases">
        <title>Sequencing the genomes of 1000 actinobacteria strains.</title>
        <authorList>
            <person name="Klenk H.-P."/>
        </authorList>
    </citation>
    <scope>NUCLEOTIDE SEQUENCE [LARGE SCALE GENOMIC DNA]</scope>
    <source>
        <strain evidence="1 2">DSM 19609</strain>
    </source>
</reference>
<evidence type="ECO:0000313" key="2">
    <source>
        <dbReference type="Proteomes" id="UP000749311"/>
    </source>
</evidence>
<accession>A0ABX0SGJ9</accession>